<dbReference type="InterPro" id="IPR011989">
    <property type="entry name" value="ARM-like"/>
</dbReference>
<evidence type="ECO:0000256" key="4">
    <source>
        <dbReference type="ARBA" id="ARBA00022490"/>
    </source>
</evidence>
<dbReference type="SMART" id="SM00320">
    <property type="entry name" value="WD40"/>
    <property type="match status" value="7"/>
</dbReference>
<comment type="similarity">
    <text evidence="3">Belongs to the WD repeat PLAP family.</text>
</comment>
<feature type="repeat" description="WD" evidence="8">
    <location>
        <begin position="182"/>
        <end position="215"/>
    </location>
</feature>
<sequence length="789" mass="86240">MSIPPYKLASVLSGHEQDIKLVTAVSDDLIISAARDKTVRSWSRTGPNAFSLQNVYLGHNHFVNSLTIIKSNDVYPEGLIVSSGSDKFINVYLPSQPSEPLYTLIGHTENVTTMKTTPSGHIVSGSWDKKVIVWKEFQKAYVLEGHEAAVWAVLPVDDDTILTASADKMIRLWKNGKLVHVYQGHTDAVRGLALVSKDTFVSCSNDGTLRVWSLDGSCLQELNGHTSFVYSVDVLSTGEFVSSGEDRTVRIWRDGECIQTLQQPCISVWAVSGLPNSDIAVGGSDSVIRLFTRDEKRMASAGLLKEFDDILASQAIPANQIGDINKDKLPGPEALSKPGNKEGQVIMVNVGANVEAHQWSNQEQSWTKIGEVVGGVGSGSNKQLYEGKEYDYVFEIDVGAGPNGNLKLPYNITQNPYDAADKFLMKHDLPQSFREEVATFIIKNTNAVDLGVGQYQDPFTGGGRYVPNSNQGAAGGTGYLDPFTGQGSYRPGQSTTQPSSSVNYGDPFTSANSYKQSNVVSKVFPIKSYLSLKQANPDAVQTKLCSINDELQAGKLTDQELEALSHIVNYIKNPTSSLNASLLKVIVKVCTEWPADKQFPALDLARLVILYSPESLVSAIPSQNLVLFLREAGGLSATSSGSEVNAMLAYRGLANLFNTEIGRQIAWEQRALIAEMMQVDVTGKFKTKMARLAQSTLAVNFSILLSSKKEDEIELGFTGTLVELLKDEKENENLYRFIMAFGTLISQSNTCREVGNIMGAKNEIRRIQITQTGENRMQKATAEILQLLS</sequence>
<evidence type="ECO:0000256" key="2">
    <source>
        <dbReference type="ARBA" id="ARBA00004496"/>
    </source>
</evidence>
<evidence type="ECO:0000313" key="11">
    <source>
        <dbReference type="EMBL" id="KAG1544234.1"/>
    </source>
</evidence>
<dbReference type="Gene3D" id="1.25.10.10">
    <property type="entry name" value="Leucine-rich Repeat Variant"/>
    <property type="match status" value="1"/>
</dbReference>
<dbReference type="Pfam" id="PF08324">
    <property type="entry name" value="PUL"/>
    <property type="match status" value="1"/>
</dbReference>
<dbReference type="AlphaFoldDB" id="A0A9P6YBH6"/>
<comment type="caution">
    <text evidence="11">The sequence shown here is derived from an EMBL/GenBank/DDBJ whole genome shotgun (WGS) entry which is preliminary data.</text>
</comment>
<feature type="domain" description="PFU" evidence="9">
    <location>
        <begin position="358"/>
        <end position="455"/>
    </location>
</feature>
<evidence type="ECO:0000256" key="8">
    <source>
        <dbReference type="PROSITE-ProRule" id="PRU00221"/>
    </source>
</evidence>
<keyword evidence="4" id="KW-0963">Cytoplasm</keyword>
<dbReference type="PROSITE" id="PS51396">
    <property type="entry name" value="PUL"/>
    <property type="match status" value="1"/>
</dbReference>
<dbReference type="OrthoDB" id="10265988at2759"/>
<dbReference type="InterPro" id="IPR015155">
    <property type="entry name" value="PFU"/>
</dbReference>
<keyword evidence="5 8" id="KW-0853">WD repeat</keyword>
<evidence type="ECO:0000256" key="3">
    <source>
        <dbReference type="ARBA" id="ARBA00008495"/>
    </source>
</evidence>
<dbReference type="Gene3D" id="3.10.20.870">
    <property type="entry name" value="PFU (PLAA family ubiquitin binding), C-terminal domain"/>
    <property type="match status" value="1"/>
</dbReference>
<name>A0A9P6YBH6_RHIOR</name>
<dbReference type="PROSITE" id="PS51394">
    <property type="entry name" value="PFU"/>
    <property type="match status" value="1"/>
</dbReference>
<proteinExistence type="inferred from homology"/>
<dbReference type="SUPFAM" id="SSF50978">
    <property type="entry name" value="WD40 repeat-like"/>
    <property type="match status" value="1"/>
</dbReference>
<feature type="repeat" description="WD" evidence="8">
    <location>
        <begin position="222"/>
        <end position="252"/>
    </location>
</feature>
<evidence type="ECO:0000256" key="6">
    <source>
        <dbReference type="ARBA" id="ARBA00022737"/>
    </source>
</evidence>
<dbReference type="GO" id="GO:0043161">
    <property type="term" value="P:proteasome-mediated ubiquitin-dependent protein catabolic process"/>
    <property type="evidence" value="ECO:0007669"/>
    <property type="project" value="TreeGrafter"/>
</dbReference>
<protein>
    <recommendedName>
        <fullName evidence="13">Phospholipase A-2-activating protein</fullName>
    </recommendedName>
</protein>
<dbReference type="InterPro" id="IPR001680">
    <property type="entry name" value="WD40_rpt"/>
</dbReference>
<dbReference type="GO" id="GO:0005737">
    <property type="term" value="C:cytoplasm"/>
    <property type="evidence" value="ECO:0007669"/>
    <property type="project" value="UniProtKB-SubCell"/>
</dbReference>
<comment type="subcellular location">
    <subcellularLocation>
        <location evidence="2">Cytoplasm</location>
    </subcellularLocation>
    <subcellularLocation>
        <location evidence="1">Nucleus</location>
    </subcellularLocation>
</comment>
<feature type="domain" description="PUL" evidence="10">
    <location>
        <begin position="522"/>
        <end position="787"/>
    </location>
</feature>
<evidence type="ECO:0000256" key="7">
    <source>
        <dbReference type="ARBA" id="ARBA00023242"/>
    </source>
</evidence>
<evidence type="ECO:0000256" key="5">
    <source>
        <dbReference type="ARBA" id="ARBA00022574"/>
    </source>
</evidence>
<dbReference type="PROSITE" id="PS50082">
    <property type="entry name" value="WD_REPEATS_2"/>
    <property type="match status" value="5"/>
</dbReference>
<dbReference type="InterPro" id="IPR013535">
    <property type="entry name" value="PUL_dom"/>
</dbReference>
<evidence type="ECO:0000259" key="10">
    <source>
        <dbReference type="PROSITE" id="PS51396"/>
    </source>
</evidence>
<gene>
    <name evidence="11" type="ORF">G6F51_006190</name>
</gene>
<evidence type="ECO:0000259" key="9">
    <source>
        <dbReference type="PROSITE" id="PS51394"/>
    </source>
</evidence>
<dbReference type="GO" id="GO:0010992">
    <property type="term" value="P:ubiquitin recycling"/>
    <property type="evidence" value="ECO:0007669"/>
    <property type="project" value="TreeGrafter"/>
</dbReference>
<reference evidence="11" key="1">
    <citation type="journal article" date="2020" name="Microb. Genom.">
        <title>Genetic diversity of clinical and environmental Mucorales isolates obtained from an investigation of mucormycosis cases among solid organ transplant recipients.</title>
        <authorList>
            <person name="Nguyen M.H."/>
            <person name="Kaul D."/>
            <person name="Muto C."/>
            <person name="Cheng S.J."/>
            <person name="Richter R.A."/>
            <person name="Bruno V.M."/>
            <person name="Liu G."/>
            <person name="Beyhan S."/>
            <person name="Sundermann A.J."/>
            <person name="Mounaud S."/>
            <person name="Pasculle A.W."/>
            <person name="Nierman W.C."/>
            <person name="Driscoll E."/>
            <person name="Cumbie R."/>
            <person name="Clancy C.J."/>
            <person name="Dupont C.L."/>
        </authorList>
    </citation>
    <scope>NUCLEOTIDE SEQUENCE</scope>
    <source>
        <strain evidence="11">GL16</strain>
    </source>
</reference>
<accession>A0A9P6YBH6</accession>
<dbReference type="Pfam" id="PF09070">
    <property type="entry name" value="PFU"/>
    <property type="match status" value="1"/>
</dbReference>
<feature type="repeat" description="WD" evidence="8">
    <location>
        <begin position="12"/>
        <end position="43"/>
    </location>
</feature>
<evidence type="ECO:0000256" key="1">
    <source>
        <dbReference type="ARBA" id="ARBA00004123"/>
    </source>
</evidence>
<dbReference type="CDD" id="cd00200">
    <property type="entry name" value="WD40"/>
    <property type="match status" value="1"/>
</dbReference>
<dbReference type="InterPro" id="IPR036322">
    <property type="entry name" value="WD40_repeat_dom_sf"/>
</dbReference>
<organism evidence="11 12">
    <name type="scientific">Rhizopus oryzae</name>
    <name type="common">Mucormycosis agent</name>
    <name type="synonym">Rhizopus arrhizus var. delemar</name>
    <dbReference type="NCBI Taxonomy" id="64495"/>
    <lineage>
        <taxon>Eukaryota</taxon>
        <taxon>Fungi</taxon>
        <taxon>Fungi incertae sedis</taxon>
        <taxon>Mucoromycota</taxon>
        <taxon>Mucoromycotina</taxon>
        <taxon>Mucoromycetes</taxon>
        <taxon>Mucorales</taxon>
        <taxon>Mucorineae</taxon>
        <taxon>Rhizopodaceae</taxon>
        <taxon>Rhizopus</taxon>
    </lineage>
</organism>
<dbReference type="Pfam" id="PF00400">
    <property type="entry name" value="WD40"/>
    <property type="match status" value="5"/>
</dbReference>
<dbReference type="GO" id="GO:0043130">
    <property type="term" value="F:ubiquitin binding"/>
    <property type="evidence" value="ECO:0007669"/>
    <property type="project" value="TreeGrafter"/>
</dbReference>
<dbReference type="InterPro" id="IPR038122">
    <property type="entry name" value="PFU_sf"/>
</dbReference>
<dbReference type="PROSITE" id="PS50294">
    <property type="entry name" value="WD_REPEATS_REGION"/>
    <property type="match status" value="3"/>
</dbReference>
<dbReference type="InterPro" id="IPR015943">
    <property type="entry name" value="WD40/YVTN_repeat-like_dom_sf"/>
</dbReference>
<dbReference type="PANTHER" id="PTHR19849:SF0">
    <property type="entry name" value="PHOSPHOLIPASE A-2-ACTIVATING PROTEIN"/>
    <property type="match status" value="1"/>
</dbReference>
<dbReference type="FunFam" id="2.130.10.10:FF:000175">
    <property type="entry name" value="Phospholipase A-2-activating protein"/>
    <property type="match status" value="1"/>
</dbReference>
<dbReference type="Gene3D" id="2.130.10.10">
    <property type="entry name" value="YVTN repeat-like/Quinoprotein amine dehydrogenase"/>
    <property type="match status" value="1"/>
</dbReference>
<keyword evidence="7" id="KW-0539">Nucleus</keyword>
<evidence type="ECO:0008006" key="13">
    <source>
        <dbReference type="Google" id="ProtNLM"/>
    </source>
</evidence>
<feature type="repeat" description="WD" evidence="8">
    <location>
        <begin position="143"/>
        <end position="174"/>
    </location>
</feature>
<keyword evidence="6" id="KW-0677">Repeat</keyword>
<feature type="repeat" description="WD" evidence="8">
    <location>
        <begin position="104"/>
        <end position="135"/>
    </location>
</feature>
<dbReference type="PANTHER" id="PTHR19849">
    <property type="entry name" value="PHOSPHOLIPASE A-2-ACTIVATING PROTEIN"/>
    <property type="match status" value="1"/>
</dbReference>
<dbReference type="EMBL" id="JAANIT010000820">
    <property type="protein sequence ID" value="KAG1544234.1"/>
    <property type="molecule type" value="Genomic_DNA"/>
</dbReference>
<dbReference type="Proteomes" id="UP000717996">
    <property type="component" value="Unassembled WGS sequence"/>
</dbReference>
<evidence type="ECO:0000313" key="12">
    <source>
        <dbReference type="Proteomes" id="UP000717996"/>
    </source>
</evidence>
<dbReference type="GO" id="GO:0005634">
    <property type="term" value="C:nucleus"/>
    <property type="evidence" value="ECO:0007669"/>
    <property type="project" value="UniProtKB-SubCell"/>
</dbReference>